<protein>
    <submittedName>
        <fullName evidence="5">Putative periplasmic protein</fullName>
    </submittedName>
</protein>
<dbReference type="EMBL" id="FPHE01000148">
    <property type="protein sequence ID" value="SFV65945.1"/>
    <property type="molecule type" value="Genomic_DNA"/>
</dbReference>
<keyword evidence="1" id="KW-0349">Heme</keyword>
<proteinExistence type="predicted"/>
<evidence type="ECO:0000256" key="3">
    <source>
        <dbReference type="ARBA" id="ARBA00023004"/>
    </source>
</evidence>
<dbReference type="InterPro" id="IPR009056">
    <property type="entry name" value="Cyt_c-like_dom"/>
</dbReference>
<dbReference type="PROSITE" id="PS51007">
    <property type="entry name" value="CYTC"/>
    <property type="match status" value="1"/>
</dbReference>
<dbReference type="InterPro" id="IPR036909">
    <property type="entry name" value="Cyt_c-like_dom_sf"/>
</dbReference>
<dbReference type="GO" id="GO:0046872">
    <property type="term" value="F:metal ion binding"/>
    <property type="evidence" value="ECO:0007669"/>
    <property type="project" value="UniProtKB-KW"/>
</dbReference>
<keyword evidence="2" id="KW-0479">Metal-binding</keyword>
<dbReference type="GO" id="GO:0020037">
    <property type="term" value="F:heme binding"/>
    <property type="evidence" value="ECO:0007669"/>
    <property type="project" value="InterPro"/>
</dbReference>
<evidence type="ECO:0000313" key="5">
    <source>
        <dbReference type="EMBL" id="SFV65945.1"/>
    </source>
</evidence>
<gene>
    <name evidence="5" type="ORF">MNB_SV-12-851</name>
</gene>
<name>A0A1W1CJP3_9ZZZZ</name>
<evidence type="ECO:0000256" key="2">
    <source>
        <dbReference type="ARBA" id="ARBA00022723"/>
    </source>
</evidence>
<sequence length="141" mass="16539">MRLLLLLLPLYLLSDSNAMIEDDNIGSENRTETADSFLSEVEYGKMLYRNPRGISCSKCHGKEGKGGQKIAKYYDKYKNPKILKGLDITGYSLEELKASLKNRYRDENNRRIRHKIMPMYYLTDEEVKAIYSYLQEVKNRR</sequence>
<keyword evidence="3" id="KW-0408">Iron</keyword>
<accession>A0A1W1CJP3</accession>
<dbReference type="Pfam" id="PF00034">
    <property type="entry name" value="Cytochrom_C"/>
    <property type="match status" value="1"/>
</dbReference>
<evidence type="ECO:0000256" key="1">
    <source>
        <dbReference type="ARBA" id="ARBA00022617"/>
    </source>
</evidence>
<dbReference type="AlphaFoldDB" id="A0A1W1CJP3"/>
<reference evidence="5" key="1">
    <citation type="submission" date="2016-10" db="EMBL/GenBank/DDBJ databases">
        <authorList>
            <person name="de Groot N.N."/>
        </authorList>
    </citation>
    <scope>NUCLEOTIDE SEQUENCE</scope>
</reference>
<feature type="domain" description="Cytochrome c" evidence="4">
    <location>
        <begin position="39"/>
        <end position="138"/>
    </location>
</feature>
<evidence type="ECO:0000259" key="4">
    <source>
        <dbReference type="PROSITE" id="PS51007"/>
    </source>
</evidence>
<organism evidence="5">
    <name type="scientific">hydrothermal vent metagenome</name>
    <dbReference type="NCBI Taxonomy" id="652676"/>
    <lineage>
        <taxon>unclassified sequences</taxon>
        <taxon>metagenomes</taxon>
        <taxon>ecological metagenomes</taxon>
    </lineage>
</organism>
<dbReference type="Gene3D" id="1.10.760.10">
    <property type="entry name" value="Cytochrome c-like domain"/>
    <property type="match status" value="1"/>
</dbReference>
<dbReference type="GO" id="GO:0009055">
    <property type="term" value="F:electron transfer activity"/>
    <property type="evidence" value="ECO:0007669"/>
    <property type="project" value="InterPro"/>
</dbReference>
<dbReference type="SUPFAM" id="SSF46626">
    <property type="entry name" value="Cytochrome c"/>
    <property type="match status" value="1"/>
</dbReference>